<keyword evidence="1" id="KW-1133">Transmembrane helix</keyword>
<reference evidence="2 3" key="1">
    <citation type="submission" date="2024-08" db="EMBL/GenBank/DDBJ databases">
        <authorList>
            <person name="Cucini C."/>
            <person name="Frati F."/>
        </authorList>
    </citation>
    <scope>NUCLEOTIDE SEQUENCE [LARGE SCALE GENOMIC DNA]</scope>
</reference>
<protein>
    <recommendedName>
        <fullName evidence="4">Gustatory receptor</fullName>
    </recommendedName>
</protein>
<evidence type="ECO:0000256" key="1">
    <source>
        <dbReference type="SAM" id="Phobius"/>
    </source>
</evidence>
<keyword evidence="1" id="KW-0472">Membrane</keyword>
<accession>A0ABP1RCQ6</accession>
<keyword evidence="1" id="KW-0812">Transmembrane</keyword>
<dbReference type="EMBL" id="CAXLJM020000071">
    <property type="protein sequence ID" value="CAL8126134.1"/>
    <property type="molecule type" value="Genomic_DNA"/>
</dbReference>
<keyword evidence="3" id="KW-1185">Reference proteome</keyword>
<gene>
    <name evidence="2" type="ORF">ODALV1_LOCUS21282</name>
</gene>
<dbReference type="Proteomes" id="UP001642540">
    <property type="component" value="Unassembled WGS sequence"/>
</dbReference>
<feature type="transmembrane region" description="Helical" evidence="1">
    <location>
        <begin position="198"/>
        <end position="215"/>
    </location>
</feature>
<feature type="transmembrane region" description="Helical" evidence="1">
    <location>
        <begin position="332"/>
        <end position="350"/>
    </location>
</feature>
<organism evidence="2 3">
    <name type="scientific">Orchesella dallaii</name>
    <dbReference type="NCBI Taxonomy" id="48710"/>
    <lineage>
        <taxon>Eukaryota</taxon>
        <taxon>Metazoa</taxon>
        <taxon>Ecdysozoa</taxon>
        <taxon>Arthropoda</taxon>
        <taxon>Hexapoda</taxon>
        <taxon>Collembola</taxon>
        <taxon>Entomobryomorpha</taxon>
        <taxon>Entomobryoidea</taxon>
        <taxon>Orchesellidae</taxon>
        <taxon>Orchesellinae</taxon>
        <taxon>Orchesella</taxon>
    </lineage>
</organism>
<evidence type="ECO:0000313" key="3">
    <source>
        <dbReference type="Proteomes" id="UP001642540"/>
    </source>
</evidence>
<feature type="transmembrane region" description="Helical" evidence="1">
    <location>
        <begin position="37"/>
        <end position="56"/>
    </location>
</feature>
<evidence type="ECO:0000313" key="2">
    <source>
        <dbReference type="EMBL" id="CAL8126134.1"/>
    </source>
</evidence>
<sequence length="422" mass="48840">MAENFLYAYHNFAYFLLLSPHRFSRNQKTGRFIIVEWLPQKVFCGVNHIIILFLYTSKLRQVWRMTTLEQHRSIFDSFEVTFSVLYRVFFIQYFWGGKRLLEEILHCLVNDPHLSFSLKSKAFFKSVAFPYTIFGVYATVAVSRLITPASGIMGLSLMTNRSVTSFESWYAALKYEGKRAIFPEEFITVDDIGNNGKCLTWIDMLFLIFILPAFAEKAMTAYFSDLLILMHIFTLRTPVKEFVRTLKQDFLQCQEITALPPEGKVNLWKVKVSWRTKAEVIILRYEALRRLATLLNESIGATLFFYLGETIITYAIHVAADISFTLHYSNTMNAIVIFLFYIMTIAIFCCSSDVCRQMNVFKGWLYDNRKYLNMNMNETMFMLDSLQSQSVAISACGVVTMSYSMIGTILGLLVTFFIISLP</sequence>
<feature type="transmembrane region" description="Helical" evidence="1">
    <location>
        <begin position="391"/>
        <end position="419"/>
    </location>
</feature>
<feature type="transmembrane region" description="Helical" evidence="1">
    <location>
        <begin position="128"/>
        <end position="147"/>
    </location>
</feature>
<comment type="caution">
    <text evidence="2">The sequence shown here is derived from an EMBL/GenBank/DDBJ whole genome shotgun (WGS) entry which is preliminary data.</text>
</comment>
<evidence type="ECO:0008006" key="4">
    <source>
        <dbReference type="Google" id="ProtNLM"/>
    </source>
</evidence>
<name>A0ABP1RCQ6_9HEXA</name>
<feature type="transmembrane region" description="Helical" evidence="1">
    <location>
        <begin position="299"/>
        <end position="320"/>
    </location>
</feature>
<proteinExistence type="predicted"/>